<evidence type="ECO:0000313" key="2">
    <source>
        <dbReference type="EMBL" id="PXF44447.1"/>
    </source>
</evidence>
<dbReference type="EMBL" id="NBIV01000090">
    <property type="protein sequence ID" value="PXF44447.1"/>
    <property type="molecule type" value="Genomic_DNA"/>
</dbReference>
<gene>
    <name evidence="2" type="ORF">BWQ96_05775</name>
</gene>
<feature type="compositionally biased region" description="Pro residues" evidence="1">
    <location>
        <begin position="242"/>
        <end position="252"/>
    </location>
</feature>
<protein>
    <submittedName>
        <fullName evidence="2">Uncharacterized protein</fullName>
    </submittedName>
</protein>
<dbReference type="Proteomes" id="UP000247409">
    <property type="component" value="Unassembled WGS sequence"/>
</dbReference>
<evidence type="ECO:0000313" key="3">
    <source>
        <dbReference type="Proteomes" id="UP000247409"/>
    </source>
</evidence>
<sequence>MILWKRTESDNASPADPDLDLLSLKETIPKLVDMTRSVVTTLVEYVFKLSSPRGSGRNRGQTALQERERQIRGNALSKDLVGALHEVLKLQCDKKEWQSIINELADICVSFRHRRDLKEKGSIDLLHALFDHCAEASDATDFLGKVLVLPFSSFAFIPHFSQEDAKGVVGSMKKIDDLRNKYAEALDDELIDLFDHFHSSLEAIADGRSPELPPMMRASGRPRFPRGPRPKRRRIRATSPSPQTPPPEPSTL</sequence>
<reference evidence="2 3" key="1">
    <citation type="journal article" date="2018" name="Mol. Biol. Evol.">
        <title>Analysis of the draft genome of the red seaweed Gracilariopsis chorda provides insights into genome size evolution in Rhodophyta.</title>
        <authorList>
            <person name="Lee J."/>
            <person name="Yang E.C."/>
            <person name="Graf L."/>
            <person name="Yang J.H."/>
            <person name="Qiu H."/>
            <person name="Zel Zion U."/>
            <person name="Chan C.X."/>
            <person name="Stephens T.G."/>
            <person name="Weber A.P.M."/>
            <person name="Boo G.H."/>
            <person name="Boo S.M."/>
            <person name="Kim K.M."/>
            <person name="Shin Y."/>
            <person name="Jung M."/>
            <person name="Lee S.J."/>
            <person name="Yim H.S."/>
            <person name="Lee J.H."/>
            <person name="Bhattacharya D."/>
            <person name="Yoon H.S."/>
        </authorList>
    </citation>
    <scope>NUCLEOTIDE SEQUENCE [LARGE SCALE GENOMIC DNA]</scope>
    <source>
        <strain evidence="2 3">SKKU-2015</strain>
        <tissue evidence="2">Whole body</tissue>
    </source>
</reference>
<feature type="compositionally biased region" description="Basic residues" evidence="1">
    <location>
        <begin position="223"/>
        <end position="236"/>
    </location>
</feature>
<keyword evidence="3" id="KW-1185">Reference proteome</keyword>
<comment type="caution">
    <text evidence="2">The sequence shown here is derived from an EMBL/GenBank/DDBJ whole genome shotgun (WGS) entry which is preliminary data.</text>
</comment>
<name>A0A2V3IRU7_9FLOR</name>
<dbReference type="AlphaFoldDB" id="A0A2V3IRU7"/>
<feature type="region of interest" description="Disordered" evidence="1">
    <location>
        <begin position="205"/>
        <end position="252"/>
    </location>
</feature>
<organism evidence="2 3">
    <name type="scientific">Gracilariopsis chorda</name>
    <dbReference type="NCBI Taxonomy" id="448386"/>
    <lineage>
        <taxon>Eukaryota</taxon>
        <taxon>Rhodophyta</taxon>
        <taxon>Florideophyceae</taxon>
        <taxon>Rhodymeniophycidae</taxon>
        <taxon>Gracilariales</taxon>
        <taxon>Gracilariaceae</taxon>
        <taxon>Gracilariopsis</taxon>
    </lineage>
</organism>
<proteinExistence type="predicted"/>
<evidence type="ECO:0000256" key="1">
    <source>
        <dbReference type="SAM" id="MobiDB-lite"/>
    </source>
</evidence>
<accession>A0A2V3IRU7</accession>